<protein>
    <submittedName>
        <fullName evidence="1">Conjugal transfer protein TraO</fullName>
    </submittedName>
</protein>
<dbReference type="PROSITE" id="PS51257">
    <property type="entry name" value="PROKAR_LIPOPROTEIN"/>
    <property type="match status" value="1"/>
</dbReference>
<proteinExistence type="predicted"/>
<sequence length="212" mass="24113">MKKLINVITTSITCIGIGCLAHGQVHIKGQKGLEIQAGIVDHIDPTRKSPIDGSFNSYFISLGINKYLSTKATLKYSFTFDKRFARIDSLSNDTLNYTYFSNRYIIEALYQHFLIKNTRGNLYFNLGAGPLIGYEQFTSSMAEGDTTWQKAKSRLEDKSTFLLGLSASAEIEWFFSHHSALMLQYRHRWLVNSEADKFHYYLGAGVKLLINK</sequence>
<comment type="caution">
    <text evidence="1">The sequence shown here is derived from an EMBL/GenBank/DDBJ whole genome shotgun (WGS) entry which is preliminary data.</text>
</comment>
<keyword evidence="2" id="KW-1185">Reference proteome</keyword>
<dbReference type="InterPro" id="IPR018899">
    <property type="entry name" value="Conjug_transposon_Tra0"/>
</dbReference>
<organism evidence="1 2">
    <name type="scientific">Xanthocytophaga flava</name>
    <dbReference type="NCBI Taxonomy" id="3048013"/>
    <lineage>
        <taxon>Bacteria</taxon>
        <taxon>Pseudomonadati</taxon>
        <taxon>Bacteroidota</taxon>
        <taxon>Cytophagia</taxon>
        <taxon>Cytophagales</taxon>
        <taxon>Rhodocytophagaceae</taxon>
        <taxon>Xanthocytophaga</taxon>
    </lineage>
</organism>
<reference evidence="1 2" key="1">
    <citation type="submission" date="2023-05" db="EMBL/GenBank/DDBJ databases">
        <authorList>
            <person name="Zhang X."/>
        </authorList>
    </citation>
    <scope>NUCLEOTIDE SEQUENCE [LARGE SCALE GENOMIC DNA]</scope>
    <source>
        <strain evidence="1 2">DM2B3-1</strain>
    </source>
</reference>
<dbReference type="Pfam" id="PF10626">
    <property type="entry name" value="TraO"/>
    <property type="match status" value="1"/>
</dbReference>
<evidence type="ECO:0000313" key="2">
    <source>
        <dbReference type="Proteomes" id="UP001228581"/>
    </source>
</evidence>
<name>A0ABT7CVB4_9BACT</name>
<evidence type="ECO:0000313" key="1">
    <source>
        <dbReference type="EMBL" id="MDJ1497606.1"/>
    </source>
</evidence>
<dbReference type="RefSeq" id="WP_314003302.1">
    <property type="nucleotide sequence ID" value="NZ_JASJOT010000034.1"/>
</dbReference>
<accession>A0ABT7CVB4</accession>
<dbReference type="Proteomes" id="UP001228581">
    <property type="component" value="Unassembled WGS sequence"/>
</dbReference>
<dbReference type="EMBL" id="JASJOT010000034">
    <property type="protein sequence ID" value="MDJ1497606.1"/>
    <property type="molecule type" value="Genomic_DNA"/>
</dbReference>
<gene>
    <name evidence="1" type="ORF">QNI19_32000</name>
</gene>